<organism evidence="1 2">
    <name type="scientific">Sphaerisporangium siamense</name>
    <dbReference type="NCBI Taxonomy" id="795645"/>
    <lineage>
        <taxon>Bacteria</taxon>
        <taxon>Bacillati</taxon>
        <taxon>Actinomycetota</taxon>
        <taxon>Actinomycetes</taxon>
        <taxon>Streptosporangiales</taxon>
        <taxon>Streptosporangiaceae</taxon>
        <taxon>Sphaerisporangium</taxon>
    </lineage>
</organism>
<dbReference type="EMBL" id="JACHND010000001">
    <property type="protein sequence ID" value="MBB4702460.1"/>
    <property type="molecule type" value="Genomic_DNA"/>
</dbReference>
<keyword evidence="2" id="KW-1185">Reference proteome</keyword>
<evidence type="ECO:0000313" key="1">
    <source>
        <dbReference type="EMBL" id="MBB4702460.1"/>
    </source>
</evidence>
<protein>
    <submittedName>
        <fullName evidence="1">Uncharacterized protein</fullName>
    </submittedName>
</protein>
<evidence type="ECO:0000313" key="2">
    <source>
        <dbReference type="Proteomes" id="UP000542210"/>
    </source>
</evidence>
<name>A0A7W7GB59_9ACTN</name>
<dbReference type="Proteomes" id="UP000542210">
    <property type="component" value="Unassembled WGS sequence"/>
</dbReference>
<reference evidence="1 2" key="1">
    <citation type="submission" date="2020-08" db="EMBL/GenBank/DDBJ databases">
        <title>Sequencing the genomes of 1000 actinobacteria strains.</title>
        <authorList>
            <person name="Klenk H.-P."/>
        </authorList>
    </citation>
    <scope>NUCLEOTIDE SEQUENCE [LARGE SCALE GENOMIC DNA]</scope>
    <source>
        <strain evidence="1 2">DSM 45784</strain>
    </source>
</reference>
<proteinExistence type="predicted"/>
<comment type="caution">
    <text evidence="1">The sequence shown here is derived from an EMBL/GenBank/DDBJ whole genome shotgun (WGS) entry which is preliminary data.</text>
</comment>
<gene>
    <name evidence="1" type="ORF">BJ982_004004</name>
</gene>
<dbReference type="AlphaFoldDB" id="A0A7W7GB59"/>
<accession>A0A7W7GB59</accession>
<dbReference type="RefSeq" id="WP_203959386.1">
    <property type="nucleotide sequence ID" value="NZ_BOOV01000033.1"/>
</dbReference>
<sequence>MAELGRALYTEGLTSQEVVHECYGVAFPQEFFVLAEADPRSLELMAHFTRLPWQLAVPLDRGGPHTRPGPLDDIERKVFARDPDLVPLFLGVNTDLTHGGGVRCYSLAELGAGRTTVFGIWKDVEPHNQVTRSGDSLLAVLHEHHTQYVEWLEEDLRLPERMRTRAIDDEIVDEIRELVVLIEEFQRRAAARQDG</sequence>